<evidence type="ECO:0000256" key="1">
    <source>
        <dbReference type="SAM" id="MobiDB-lite"/>
    </source>
</evidence>
<feature type="region of interest" description="Disordered" evidence="1">
    <location>
        <begin position="449"/>
        <end position="475"/>
    </location>
</feature>
<accession>A0A564Z5B4</accession>
<feature type="compositionally biased region" description="Polar residues" evidence="1">
    <location>
        <begin position="408"/>
        <end position="419"/>
    </location>
</feature>
<feature type="compositionally biased region" description="Low complexity" evidence="1">
    <location>
        <begin position="326"/>
        <end position="339"/>
    </location>
</feature>
<organism evidence="2 3">
    <name type="scientific">Hymenolepis diminuta</name>
    <name type="common">Rat tapeworm</name>
    <dbReference type="NCBI Taxonomy" id="6216"/>
    <lineage>
        <taxon>Eukaryota</taxon>
        <taxon>Metazoa</taxon>
        <taxon>Spiralia</taxon>
        <taxon>Lophotrochozoa</taxon>
        <taxon>Platyhelminthes</taxon>
        <taxon>Cestoda</taxon>
        <taxon>Eucestoda</taxon>
        <taxon>Cyclophyllidea</taxon>
        <taxon>Hymenolepididae</taxon>
        <taxon>Hymenolepis</taxon>
    </lineage>
</organism>
<reference evidence="2 3" key="1">
    <citation type="submission" date="2019-07" db="EMBL/GenBank/DDBJ databases">
        <authorList>
            <person name="Jastrzebski P J."/>
            <person name="Paukszto L."/>
            <person name="Jastrzebski P J."/>
        </authorList>
    </citation>
    <scope>NUCLEOTIDE SEQUENCE [LARGE SCALE GENOMIC DNA]</scope>
    <source>
        <strain evidence="2 3">WMS-il1</strain>
    </source>
</reference>
<feature type="region of interest" description="Disordered" evidence="1">
    <location>
        <begin position="99"/>
        <end position="127"/>
    </location>
</feature>
<sequence length="515" mass="56295">MPRSFKSGWNSDYVPKSATPITPIKNGCSILMPTLAATKGNQSSRSLLKCLSCAIPESSHHRQYFAKKVEKDGNDIRSQRNSVRSTIKTPPTIKNAKLTAENSSTYEDTPKIVNPPNSPNAEESASPGYAMPAVQRYDEGIPEMNIPENNPKVDKPFKSHSADYIRPEITVPQKSKSADAVLSIPQEVSEQVANAEENNPEKSLSVEDDQKLTNEPLKSSISESSNQENNPETNDLTKLQSGVEDSPVNFDGAQDINDLIKSPNSDEGQIGPDSEVTVPETLEGADTVLPSPQEASEQVANAEENNPEKSLSVEDDQKLTNEPLKSSISESSNQENNPETNDLTKLQSGVEDSPVNFDGAQDINDLIKSPNSDEGQIAPNSDFENVPDSYNDKSQSPVPEKSKLTILPVTSPTPRQMSPTGLPHPGNQQDKITISINCSISEKINSVHLHYGGPKSAHREGTDEEETSVDTDVLSVEYTEKAKELRWGVEQRLQQESEELINMTDDDESTSNSDR</sequence>
<gene>
    <name evidence="2" type="ORF">WMSIL1_LOCUS12201</name>
</gene>
<feature type="compositionally biased region" description="Acidic residues" evidence="1">
    <location>
        <begin position="496"/>
        <end position="509"/>
    </location>
</feature>
<proteinExistence type="predicted"/>
<feature type="region of interest" description="Disordered" evidence="1">
    <location>
        <begin position="191"/>
        <end position="430"/>
    </location>
</feature>
<feature type="region of interest" description="Disordered" evidence="1">
    <location>
        <begin position="496"/>
        <end position="515"/>
    </location>
</feature>
<keyword evidence="3" id="KW-1185">Reference proteome</keyword>
<evidence type="ECO:0000313" key="3">
    <source>
        <dbReference type="Proteomes" id="UP000321570"/>
    </source>
</evidence>
<dbReference type="AlphaFoldDB" id="A0A564Z5B4"/>
<evidence type="ECO:0000313" key="2">
    <source>
        <dbReference type="EMBL" id="VUZ53974.1"/>
    </source>
</evidence>
<dbReference type="Proteomes" id="UP000321570">
    <property type="component" value="Unassembled WGS sequence"/>
</dbReference>
<name>A0A564Z5B4_HYMDI</name>
<dbReference type="EMBL" id="CABIJS010000588">
    <property type="protein sequence ID" value="VUZ53974.1"/>
    <property type="molecule type" value="Genomic_DNA"/>
</dbReference>
<feature type="compositionally biased region" description="Low complexity" evidence="1">
    <location>
        <begin position="219"/>
        <end position="232"/>
    </location>
</feature>
<feature type="compositionally biased region" description="Polar residues" evidence="1">
    <location>
        <begin position="369"/>
        <end position="383"/>
    </location>
</feature>
<protein>
    <submittedName>
        <fullName evidence="2">Uncharacterized protein</fullName>
    </submittedName>
</protein>